<protein>
    <submittedName>
        <fullName evidence="1">Uncharacterized protein</fullName>
    </submittedName>
</protein>
<reference evidence="1 2" key="1">
    <citation type="submission" date="2015-10" db="EMBL/GenBank/DDBJ databases">
        <title>Pseudomonas putida clinical strains.</title>
        <authorList>
            <person name="Molina L."/>
            <person name="Udaondo Z."/>
        </authorList>
    </citation>
    <scope>NUCLEOTIDE SEQUENCE [LARGE SCALE GENOMIC DNA]</scope>
    <source>
        <strain evidence="1 2">HB13667</strain>
    </source>
</reference>
<dbReference type="Proteomes" id="UP000050437">
    <property type="component" value="Unassembled WGS sequence"/>
</dbReference>
<accession>A0A059USN1</accession>
<proteinExistence type="predicted"/>
<name>A0A059USN1_PSEPU</name>
<organism evidence="1 2">
    <name type="scientific">Pseudomonas putida</name>
    <name type="common">Arthrobacter siderocapsulatus</name>
    <dbReference type="NCBI Taxonomy" id="303"/>
    <lineage>
        <taxon>Bacteria</taxon>
        <taxon>Pseudomonadati</taxon>
        <taxon>Pseudomonadota</taxon>
        <taxon>Gammaproteobacteria</taxon>
        <taxon>Pseudomonadales</taxon>
        <taxon>Pseudomonadaceae</taxon>
        <taxon>Pseudomonas</taxon>
    </lineage>
</organism>
<gene>
    <name evidence="1" type="ORF">HB13667_01365</name>
</gene>
<sequence length="72" mass="8320">MAQYLYLISYILDNQPGTCELRSDQEDLSREAARDYLQGLHRNEASSFTDVQVQRLEHDHEPGTSPGHYQQP</sequence>
<dbReference type="RefSeq" id="WP_013972583.1">
    <property type="nucleotide sequence ID" value="NZ_CP007620.1"/>
</dbReference>
<evidence type="ECO:0000313" key="2">
    <source>
        <dbReference type="Proteomes" id="UP000050437"/>
    </source>
</evidence>
<dbReference type="OrthoDB" id="7019745at2"/>
<dbReference type="GeneID" id="92660826"/>
<evidence type="ECO:0000313" key="1">
    <source>
        <dbReference type="EMBL" id="KPM68532.1"/>
    </source>
</evidence>
<dbReference type="AlphaFoldDB" id="A0A059USN1"/>
<dbReference type="KEGG" id="ppud:DW66_2916"/>
<comment type="caution">
    <text evidence="1">The sequence shown here is derived from an EMBL/GenBank/DDBJ whole genome shotgun (WGS) entry which is preliminary data.</text>
</comment>
<dbReference type="PATRIC" id="fig|303.167.peg.3069"/>
<dbReference type="EMBL" id="LKKS01000012">
    <property type="protein sequence ID" value="KPM68532.1"/>
    <property type="molecule type" value="Genomic_DNA"/>
</dbReference>